<dbReference type="EMBL" id="FMZE01000003">
    <property type="protein sequence ID" value="SDC67996.1"/>
    <property type="molecule type" value="Genomic_DNA"/>
</dbReference>
<feature type="compositionally biased region" description="Pro residues" evidence="1">
    <location>
        <begin position="345"/>
        <end position="357"/>
    </location>
</feature>
<evidence type="ECO:0000313" key="2">
    <source>
        <dbReference type="EMBL" id="SDC67996.1"/>
    </source>
</evidence>
<organism evidence="2 3">
    <name type="scientific">Prauserella marina</name>
    <dbReference type="NCBI Taxonomy" id="530584"/>
    <lineage>
        <taxon>Bacteria</taxon>
        <taxon>Bacillati</taxon>
        <taxon>Actinomycetota</taxon>
        <taxon>Actinomycetes</taxon>
        <taxon>Pseudonocardiales</taxon>
        <taxon>Pseudonocardiaceae</taxon>
        <taxon>Prauserella</taxon>
    </lineage>
</organism>
<keyword evidence="3" id="KW-1185">Reference proteome</keyword>
<dbReference type="AlphaFoldDB" id="A0A222VIQ8"/>
<sequence length="653" mass="69163">MDPNWRFFGYNVDRLRQDMSGSGITQWVPSYPVSYSSYWNQGKPFDQQSSMPLLSPDAETPAPGDERAESLTIEQIYDQIMGEQPGTASDRATQWYNVESMLFYLQSELFRQTDSLEANWESPAAKDAYLRKVGETLAHVEVWREAAAANHQGLAMLAGAMRSAQTKMEELWQRYQRALQDATEGPLGDRQADLGRRDRVRASHKDSILGNSNKASNVRWRYDQEARELISETADSYATSISKLETARARRMTPMNAILHPEAAGIPIDVPPIGSGPPPPAMPGAFNTAPPGPPAGRPPAPTFNGAGQPTFADPRPAGNAPRPPAATPASPGIPPAFARGSVAIPPTPPGVSGPRPPGTGSAPAPNLAGLSARPAPPVSGLRAPGNTPPAAPGSNAPGTFTPRGNTGMPGTIMPPPGGGAPQRPNLKGKTLGRKEQNPAPGMGHPGSVPPPPAGAPPSRKDGRKSVRADNGAAPPSDDNAFRPPPPTAPSIVDTKRNTKKRARSEASAAEQLRTPSVREATPPVLSNARIETKAGGDARRKRPTRPAEPTQSEFTAEVPTGTVPVFEGRLAQPRRQPDQQPLGDVPIALRGPAYSGNNEQDRGKAPATQADRALRSTENTPSADAWDVANPGGPVVSSNKQEGYRAEPRALGT</sequence>
<reference evidence="2 3" key="1">
    <citation type="submission" date="2016-10" db="EMBL/GenBank/DDBJ databases">
        <authorList>
            <person name="de Groot N.N."/>
        </authorList>
    </citation>
    <scope>NUCLEOTIDE SEQUENCE [LARGE SCALE GENOMIC DNA]</scope>
    <source>
        <strain evidence="2 3">CGMCC 4.5506</strain>
    </source>
</reference>
<dbReference type="RefSeq" id="WP_091801350.1">
    <property type="nucleotide sequence ID" value="NZ_CP016353.1"/>
</dbReference>
<dbReference type="OrthoDB" id="3657226at2"/>
<feature type="compositionally biased region" description="Basic and acidic residues" evidence="1">
    <location>
        <begin position="642"/>
        <end position="653"/>
    </location>
</feature>
<feature type="region of interest" description="Disordered" evidence="1">
    <location>
        <begin position="270"/>
        <end position="653"/>
    </location>
</feature>
<feature type="compositionally biased region" description="Pro residues" evidence="1">
    <location>
        <begin position="290"/>
        <end position="301"/>
    </location>
</feature>
<feature type="compositionally biased region" description="Basic and acidic residues" evidence="1">
    <location>
        <begin position="458"/>
        <end position="467"/>
    </location>
</feature>
<evidence type="ECO:0000256" key="1">
    <source>
        <dbReference type="SAM" id="MobiDB-lite"/>
    </source>
</evidence>
<evidence type="ECO:0000313" key="3">
    <source>
        <dbReference type="Proteomes" id="UP000199494"/>
    </source>
</evidence>
<proteinExistence type="predicted"/>
<name>A0A222VIQ8_9PSEU</name>
<protein>
    <submittedName>
        <fullName evidence="2">Uncharacterized protein</fullName>
    </submittedName>
</protein>
<accession>A0A222VIQ8</accession>
<gene>
    <name evidence="2" type="ORF">SAMN05421630_103167</name>
</gene>
<dbReference type="STRING" id="530584.SAMN05421630_103167"/>
<dbReference type="KEGG" id="pmad:BAY61_01075"/>
<feature type="compositionally biased region" description="Pro residues" evidence="1">
    <location>
        <begin position="321"/>
        <end position="334"/>
    </location>
</feature>
<dbReference type="Proteomes" id="UP000199494">
    <property type="component" value="Unassembled WGS sequence"/>
</dbReference>